<organism evidence="3 4">
    <name type="scientific">Kineococcus xinjiangensis</name>
    <dbReference type="NCBI Taxonomy" id="512762"/>
    <lineage>
        <taxon>Bacteria</taxon>
        <taxon>Bacillati</taxon>
        <taxon>Actinomycetota</taxon>
        <taxon>Actinomycetes</taxon>
        <taxon>Kineosporiales</taxon>
        <taxon>Kineosporiaceae</taxon>
        <taxon>Kineococcus</taxon>
    </lineage>
</organism>
<gene>
    <name evidence="3" type="ORF">CLV92_10481</name>
</gene>
<evidence type="ECO:0000256" key="1">
    <source>
        <dbReference type="ARBA" id="ARBA00022679"/>
    </source>
</evidence>
<keyword evidence="1 3" id="KW-0808">Transferase</keyword>
<dbReference type="GO" id="GO:0000287">
    <property type="term" value="F:magnesium ion binding"/>
    <property type="evidence" value="ECO:0007669"/>
    <property type="project" value="InterPro"/>
</dbReference>
<sequence>MSPAAGDGRLEPLPAPVPGVRLWVARLRPCAGDAEGARLDAAELARVAGMRPVEAGRLLARRVLLRAAVASVADCAPAGVELPAGAGPRRARGPAGGTWWVSSSSSGDVGLLAVAAGPVGVDVERRPGPPDALVVSAELLAPAEHAWIAAGGARAPERFLDTWVRKEAVLKCTGEGLQRDLRSFVVDAAVPSAPVGGAGLAALGLRTDAVAVEGHAAALAVAGAPPPRGPDGTRP</sequence>
<feature type="domain" description="4'-phosphopantetheinyl transferase" evidence="2">
    <location>
        <begin position="118"/>
        <end position="187"/>
    </location>
</feature>
<protein>
    <submittedName>
        <fullName evidence="3">4'-phosphopantetheinyl transferase</fullName>
    </submittedName>
</protein>
<dbReference type="AlphaFoldDB" id="A0A2S6ISN1"/>
<evidence type="ECO:0000313" key="4">
    <source>
        <dbReference type="Proteomes" id="UP000239485"/>
    </source>
</evidence>
<dbReference type="RefSeq" id="WP_104432101.1">
    <property type="nucleotide sequence ID" value="NZ_PTJD01000004.1"/>
</dbReference>
<proteinExistence type="predicted"/>
<dbReference type="EMBL" id="PTJD01000004">
    <property type="protein sequence ID" value="PPK97263.1"/>
    <property type="molecule type" value="Genomic_DNA"/>
</dbReference>
<keyword evidence="4" id="KW-1185">Reference proteome</keyword>
<dbReference type="Gene3D" id="3.90.470.20">
    <property type="entry name" value="4'-phosphopantetheinyl transferase domain"/>
    <property type="match status" value="2"/>
</dbReference>
<dbReference type="GO" id="GO:0008897">
    <property type="term" value="F:holo-[acyl-carrier-protein] synthase activity"/>
    <property type="evidence" value="ECO:0007669"/>
    <property type="project" value="InterPro"/>
</dbReference>
<name>A0A2S6ISN1_9ACTN</name>
<accession>A0A2S6ISN1</accession>
<evidence type="ECO:0000313" key="3">
    <source>
        <dbReference type="EMBL" id="PPK97263.1"/>
    </source>
</evidence>
<comment type="caution">
    <text evidence="3">The sequence shown here is derived from an EMBL/GenBank/DDBJ whole genome shotgun (WGS) entry which is preliminary data.</text>
</comment>
<dbReference type="OrthoDB" id="190168at2"/>
<dbReference type="Pfam" id="PF01648">
    <property type="entry name" value="ACPS"/>
    <property type="match status" value="1"/>
</dbReference>
<dbReference type="Proteomes" id="UP000239485">
    <property type="component" value="Unassembled WGS sequence"/>
</dbReference>
<evidence type="ECO:0000259" key="2">
    <source>
        <dbReference type="Pfam" id="PF01648"/>
    </source>
</evidence>
<dbReference type="InterPro" id="IPR037143">
    <property type="entry name" value="4-PPantetheinyl_Trfase_dom_sf"/>
</dbReference>
<dbReference type="InterPro" id="IPR008278">
    <property type="entry name" value="4-PPantetheinyl_Trfase_dom"/>
</dbReference>
<dbReference type="SUPFAM" id="SSF56214">
    <property type="entry name" value="4'-phosphopantetheinyl transferase"/>
    <property type="match status" value="1"/>
</dbReference>
<reference evidence="3 4" key="1">
    <citation type="submission" date="2018-02" db="EMBL/GenBank/DDBJ databases">
        <title>Genomic Encyclopedia of Archaeal and Bacterial Type Strains, Phase II (KMG-II): from individual species to whole genera.</title>
        <authorList>
            <person name="Goeker M."/>
        </authorList>
    </citation>
    <scope>NUCLEOTIDE SEQUENCE [LARGE SCALE GENOMIC DNA]</scope>
    <source>
        <strain evidence="3 4">DSM 22857</strain>
    </source>
</reference>